<evidence type="ECO:0000313" key="5">
    <source>
        <dbReference type="EMBL" id="KAJ3572718.1"/>
    </source>
</evidence>
<feature type="compositionally biased region" description="Basic residues" evidence="3">
    <location>
        <begin position="1"/>
        <end position="12"/>
    </location>
</feature>
<feature type="repeat" description="ANK" evidence="2">
    <location>
        <begin position="929"/>
        <end position="961"/>
    </location>
</feature>
<feature type="region of interest" description="Disordered" evidence="3">
    <location>
        <begin position="1"/>
        <end position="54"/>
    </location>
</feature>
<dbReference type="PANTHER" id="PTHR10039">
    <property type="entry name" value="AMELOGENIN"/>
    <property type="match status" value="1"/>
</dbReference>
<dbReference type="Gene3D" id="3.40.50.300">
    <property type="entry name" value="P-loop containing nucleotide triphosphate hydrolases"/>
    <property type="match status" value="1"/>
</dbReference>
<feature type="repeat" description="ANK" evidence="2">
    <location>
        <begin position="1031"/>
        <end position="1063"/>
    </location>
</feature>
<gene>
    <name evidence="5" type="ORF">NPX13_g4955</name>
</gene>
<dbReference type="InterPro" id="IPR027417">
    <property type="entry name" value="P-loop_NTPase"/>
</dbReference>
<dbReference type="SUPFAM" id="SSF52540">
    <property type="entry name" value="P-loop containing nucleoside triphosphate hydrolases"/>
    <property type="match status" value="1"/>
</dbReference>
<name>A0A9W8NFE1_9PEZI</name>
<evidence type="ECO:0000256" key="2">
    <source>
        <dbReference type="PROSITE-ProRule" id="PRU00023"/>
    </source>
</evidence>
<feature type="repeat" description="ANK" evidence="2">
    <location>
        <begin position="895"/>
        <end position="928"/>
    </location>
</feature>
<keyword evidence="6" id="KW-1185">Reference proteome</keyword>
<proteinExistence type="predicted"/>
<dbReference type="SMART" id="SM00248">
    <property type="entry name" value="ANK"/>
    <property type="match status" value="13"/>
</dbReference>
<feature type="compositionally biased region" description="Basic and acidic residues" evidence="3">
    <location>
        <begin position="13"/>
        <end position="22"/>
    </location>
</feature>
<evidence type="ECO:0000259" key="4">
    <source>
        <dbReference type="PROSITE" id="PS50837"/>
    </source>
</evidence>
<dbReference type="PROSITE" id="PS50837">
    <property type="entry name" value="NACHT"/>
    <property type="match status" value="1"/>
</dbReference>
<dbReference type="InterPro" id="IPR036770">
    <property type="entry name" value="Ankyrin_rpt-contain_sf"/>
</dbReference>
<dbReference type="PANTHER" id="PTHR10039:SF16">
    <property type="entry name" value="GPI INOSITOL-DEACYLASE"/>
    <property type="match status" value="1"/>
</dbReference>
<dbReference type="InterPro" id="IPR031359">
    <property type="entry name" value="NACHT_N"/>
</dbReference>
<dbReference type="Pfam" id="PF17100">
    <property type="entry name" value="NACHT_N"/>
    <property type="match status" value="1"/>
</dbReference>
<feature type="domain" description="NACHT" evidence="4">
    <location>
        <begin position="296"/>
        <end position="445"/>
    </location>
</feature>
<evidence type="ECO:0000256" key="3">
    <source>
        <dbReference type="SAM" id="MobiDB-lite"/>
    </source>
</evidence>
<feature type="repeat" description="ANK" evidence="2">
    <location>
        <begin position="1258"/>
        <end position="1287"/>
    </location>
</feature>
<evidence type="ECO:0000313" key="6">
    <source>
        <dbReference type="Proteomes" id="UP001148614"/>
    </source>
</evidence>
<feature type="repeat" description="ANK" evidence="2">
    <location>
        <begin position="865"/>
        <end position="894"/>
    </location>
</feature>
<reference evidence="5" key="1">
    <citation type="submission" date="2022-07" db="EMBL/GenBank/DDBJ databases">
        <title>Genome Sequence of Xylaria arbuscula.</title>
        <authorList>
            <person name="Buettner E."/>
        </authorList>
    </citation>
    <scope>NUCLEOTIDE SEQUENCE</scope>
    <source>
        <strain evidence="5">VT107</strain>
    </source>
</reference>
<evidence type="ECO:0000256" key="1">
    <source>
        <dbReference type="ARBA" id="ARBA00022737"/>
    </source>
</evidence>
<dbReference type="Pfam" id="PF12796">
    <property type="entry name" value="Ank_2"/>
    <property type="match status" value="3"/>
</dbReference>
<keyword evidence="1" id="KW-0677">Repeat</keyword>
<dbReference type="PROSITE" id="PS50088">
    <property type="entry name" value="ANK_REPEAT"/>
    <property type="match status" value="9"/>
</dbReference>
<comment type="caution">
    <text evidence="5">The sequence shown here is derived from an EMBL/GenBank/DDBJ whole genome shotgun (WGS) entry which is preliminary data.</text>
</comment>
<protein>
    <recommendedName>
        <fullName evidence="4">NACHT domain-containing protein</fullName>
    </recommendedName>
</protein>
<feature type="repeat" description="ANK" evidence="2">
    <location>
        <begin position="962"/>
        <end position="994"/>
    </location>
</feature>
<dbReference type="Gene3D" id="1.25.40.20">
    <property type="entry name" value="Ankyrin repeat-containing domain"/>
    <property type="match status" value="3"/>
</dbReference>
<dbReference type="VEuPathDB" id="FungiDB:F4678DRAFT_464948"/>
<dbReference type="InterPro" id="IPR007111">
    <property type="entry name" value="NACHT_NTPase"/>
</dbReference>
<organism evidence="5 6">
    <name type="scientific">Xylaria arbuscula</name>
    <dbReference type="NCBI Taxonomy" id="114810"/>
    <lineage>
        <taxon>Eukaryota</taxon>
        <taxon>Fungi</taxon>
        <taxon>Dikarya</taxon>
        <taxon>Ascomycota</taxon>
        <taxon>Pezizomycotina</taxon>
        <taxon>Sordariomycetes</taxon>
        <taxon>Xylariomycetidae</taxon>
        <taxon>Xylariales</taxon>
        <taxon>Xylariaceae</taxon>
        <taxon>Xylaria</taxon>
    </lineage>
</organism>
<dbReference type="EMBL" id="JANPWZ010000742">
    <property type="protein sequence ID" value="KAJ3572718.1"/>
    <property type="molecule type" value="Genomic_DNA"/>
</dbReference>
<sequence length="1392" mass="154290">MLKKLKGKFRHWARGDHNEERKSRTKANIATATASAHGPASLDRPSTSGLPPVHTTEAPIRELWDLAYINLRREDEGLVVEYENKLCGDLTAGLAIGPNVSIRERMDTILRRKMEKVNEDAWKLKFGTSEVQVRDLVQPILGVVERANGFIKAAVSANPSASLAWAGVSVLLPVSLVFIEQQRYQGTQPKVMRVVFKIRVCDIWRDIKYDEECSAAAHRHREAIGHWQDIGMGISGLQEAVREAQRENHRREMISWLCGVDPSRIYNVARGKHQSGTGDWLLEGEKFQSWQKSPKSLLWLHGKPGCGKSVLSSSVIKQLQKEHSSNPGSPVAYFFFSFSDRETQKVEAMLSSLIGQLYASRPDTPQVIKDLDTYKEKRQSPDMETLENALIDIANGFSSVSLIIDALDECPSINEERRNLLESLRRIVAKMPDNLHIFLTSRPESEIRTEMDDTFAKRQDSFSCAMNLTSGPEGVNRDIGLYIDSTLASGTFKLWPPNLKAKAKDILVKRADGMFQYAVCQFDVLKKYHSTAEIYEALEKLPQGLNETYDRILKNIDKEFLAQSIILLKWLVASVWPLSIEELSEACIFRPERDLPFDAKYRQFGPQECIMHISSLTVQYEGFNNNTSKHDSKKVTYIHLAHFSVEEYLTSNSSVDSEIAAFFFTKIDAHLLVAHSSLIYHLYRSTLRDEEVIDLPLLEYAQENWMSHLEIAPRESWPNDLVRLAARALTPGSKSVFLMIRRNYKRATDGWGRPDRNFDSMIKQPLYWVARLGSLKLTEMLLPGSPWANKYLGQRDLNAALEEAAFKGGVKIIQLLLDRGAHVNAASKIVGGALHAAVLAGNVATVNLLLDNDADVNAQHSYFGTVLRTAVSGGDIHLVKLLVSRGADVHLPLNKGESILALAVEKHGSIELLQYLLDSGADINGQDRTGVTALYEASDQLANAHFRLLLERGADVNVQGGKYGNALQAACRCNALELVQLLLARGVDVNAQGGFYGNALQAAVNSASNRDLSVVKLLLDKGADVNAQGGEYGNALLAACMKGALKIIKLLLNRGADVNAQGSKFGSALQAACFKGHLEVIELLLTREADVDGSGGRFGTPLQAAASPYYSWTTIEKILELQGGYYGSAWHAAAAAAASIYNRHAELGNINLVLKLLTTHGAHVNGIQGRVHATALQATLEFKSATSDTNFLEKVECSLVGRVRFLLDHGANVNIQAGKYGFPLQSACANKIGTRRAMYLLQHCPDLDINAAGGIFGSALQAAACSGQADTVKLLLEKGADPNARGGKYRSALDAAILGGFWYIVEMLLDHGAISDRQRLLSPDEEWLDSIQEEGFEDTVPENEYDCMVYWLTPQGPDREKWWEDVRKEETEHAIERYRIFWERQPADQGAT</sequence>
<dbReference type="InterPro" id="IPR056884">
    <property type="entry name" value="NPHP3-like_N"/>
</dbReference>
<feature type="repeat" description="ANK" evidence="2">
    <location>
        <begin position="833"/>
        <end position="861"/>
    </location>
</feature>
<accession>A0A9W8NFE1</accession>
<dbReference type="Pfam" id="PF13857">
    <property type="entry name" value="Ank_5"/>
    <property type="match status" value="1"/>
</dbReference>
<dbReference type="Proteomes" id="UP001148614">
    <property type="component" value="Unassembled WGS sequence"/>
</dbReference>
<dbReference type="PROSITE" id="PS50297">
    <property type="entry name" value="ANK_REP_REGION"/>
    <property type="match status" value="5"/>
</dbReference>
<dbReference type="SUPFAM" id="SSF48403">
    <property type="entry name" value="Ankyrin repeat"/>
    <property type="match status" value="2"/>
</dbReference>
<feature type="repeat" description="ANK" evidence="2">
    <location>
        <begin position="998"/>
        <end position="1030"/>
    </location>
</feature>
<dbReference type="Pfam" id="PF24883">
    <property type="entry name" value="NPHP3_N"/>
    <property type="match status" value="1"/>
</dbReference>
<dbReference type="InterPro" id="IPR002110">
    <property type="entry name" value="Ankyrin_rpt"/>
</dbReference>
<keyword evidence="2" id="KW-0040">ANK repeat</keyword>
<feature type="repeat" description="ANK" evidence="2">
    <location>
        <begin position="796"/>
        <end position="828"/>
    </location>
</feature>